<evidence type="ECO:0000313" key="2">
    <source>
        <dbReference type="EMBL" id="RHW28369.1"/>
    </source>
</evidence>
<accession>A0A417Y6U3</accession>
<dbReference type="InterPro" id="IPR012340">
    <property type="entry name" value="NA-bd_OB-fold"/>
</dbReference>
<gene>
    <name evidence="2" type="ORF">D0Z08_05225</name>
</gene>
<dbReference type="EMBL" id="QXGH01000010">
    <property type="protein sequence ID" value="RHW28369.1"/>
    <property type="molecule type" value="Genomic_DNA"/>
</dbReference>
<sequence length="148" mass="16248">MSSTVTFAGNLAEDPELLYTHDQEPFVSCRVLVNRRIQNEAGEWVNDLPDGSRRTVPRRAVIKQSAWRMAPPSYRPTSRSVRFYAGHQRGQGSKTTLCSTKAAVGRLTSADARRWHVGCFAGGSLRPPRLREASSGPLNGPDPSGQGR</sequence>
<name>A0A417Y6U3_9ACTN</name>
<dbReference type="OrthoDB" id="9809878at2"/>
<dbReference type="Proteomes" id="UP000283644">
    <property type="component" value="Unassembled WGS sequence"/>
</dbReference>
<reference evidence="2 3" key="1">
    <citation type="submission" date="2018-09" db="EMBL/GenBank/DDBJ databases">
        <title>Genome sequencing of Nocardioides immobilis CCTCC AB 2017083 for comparison to Nocardioides silvaticus.</title>
        <authorList>
            <person name="Li C."/>
            <person name="Wang G."/>
        </authorList>
    </citation>
    <scope>NUCLEOTIDE SEQUENCE [LARGE SCALE GENOMIC DNA]</scope>
    <source>
        <strain evidence="2 3">CCTCC AB 2017083</strain>
    </source>
</reference>
<dbReference type="SUPFAM" id="SSF50249">
    <property type="entry name" value="Nucleic acid-binding proteins"/>
    <property type="match status" value="1"/>
</dbReference>
<evidence type="ECO:0000313" key="3">
    <source>
        <dbReference type="Proteomes" id="UP000283644"/>
    </source>
</evidence>
<evidence type="ECO:0000256" key="1">
    <source>
        <dbReference type="SAM" id="MobiDB-lite"/>
    </source>
</evidence>
<organism evidence="2 3">
    <name type="scientific">Nocardioides immobilis</name>
    <dbReference type="NCBI Taxonomy" id="2049295"/>
    <lineage>
        <taxon>Bacteria</taxon>
        <taxon>Bacillati</taxon>
        <taxon>Actinomycetota</taxon>
        <taxon>Actinomycetes</taxon>
        <taxon>Propionibacteriales</taxon>
        <taxon>Nocardioidaceae</taxon>
        <taxon>Nocardioides</taxon>
    </lineage>
</organism>
<keyword evidence="3" id="KW-1185">Reference proteome</keyword>
<proteinExistence type="predicted"/>
<evidence type="ECO:0008006" key="4">
    <source>
        <dbReference type="Google" id="ProtNLM"/>
    </source>
</evidence>
<comment type="caution">
    <text evidence="2">The sequence shown here is derived from an EMBL/GenBank/DDBJ whole genome shotgun (WGS) entry which is preliminary data.</text>
</comment>
<dbReference type="Gene3D" id="2.40.50.140">
    <property type="entry name" value="Nucleic acid-binding proteins"/>
    <property type="match status" value="1"/>
</dbReference>
<dbReference type="AlphaFoldDB" id="A0A417Y6U3"/>
<feature type="region of interest" description="Disordered" evidence="1">
    <location>
        <begin position="121"/>
        <end position="148"/>
    </location>
</feature>
<protein>
    <recommendedName>
        <fullName evidence="4">Single-stranded DNA-binding protein</fullName>
    </recommendedName>
</protein>